<proteinExistence type="predicted"/>
<dbReference type="OrthoDB" id="41909at2157"/>
<evidence type="ECO:0000313" key="1">
    <source>
        <dbReference type="EMBL" id="QGR20110.1"/>
    </source>
</evidence>
<protein>
    <submittedName>
        <fullName evidence="1">Uncharacterized protein</fullName>
    </submittedName>
</protein>
<accession>A0A650CQJ4</accession>
<name>A0A650CQJ4_9CREN</name>
<dbReference type="KEGG" id="sazo:D1868_08995"/>
<dbReference type="RefSeq" id="WP_156007559.1">
    <property type="nucleotide sequence ID" value="NZ_CP045483.1"/>
</dbReference>
<dbReference type="EMBL" id="CP045483">
    <property type="protein sequence ID" value="QGR20110.1"/>
    <property type="molecule type" value="Genomic_DNA"/>
</dbReference>
<organism evidence="1 2">
    <name type="scientific">Stygiolobus azoricus</name>
    <dbReference type="NCBI Taxonomy" id="41675"/>
    <lineage>
        <taxon>Archaea</taxon>
        <taxon>Thermoproteota</taxon>
        <taxon>Thermoprotei</taxon>
        <taxon>Sulfolobales</taxon>
        <taxon>Sulfolobaceae</taxon>
        <taxon>Stygiolobus</taxon>
    </lineage>
</organism>
<gene>
    <name evidence="1" type="ORF">D1868_08995</name>
</gene>
<dbReference type="GeneID" id="42799203"/>
<dbReference type="InterPro" id="IPR053694">
    <property type="entry name" value="S-layer_large"/>
</dbReference>
<dbReference type="NCBIfam" id="NF041073">
    <property type="entry name" value="S-lay_SlaA_Sulfolob"/>
    <property type="match status" value="1"/>
</dbReference>
<sequence>MNRLLGLILSTLFIASIVIEASPLLTTIIPQAAGGLPSAGQIGAIYITNVNGLQIQSIAFVVNVSNVNLTKINSNEYNAITDLILAVSNNIQMYFEEQNAVTGQVYISPQLVTLPQNLTLPGTTYTYYVYYDAASKIVFFLVGVGYNGSVSKPEQIPINYLQSVLPDVSQAYESDIFYYDASINNVTTLSSANVNYIVTNPYSTLYYPTTGKAVNQSVGTSAYTILQDLSSLTTLQNLAKNQSAEFIAYATLQATTIGGVTLGSSYSNHVIIFGPLVFSTSPSQTGFINPTQANDYLGSALASVATTKPVIWGRALINFTLVDGLLGAGKPGQFTFQLNYSSPGPVTLSFASMAFIASIDNYPSTFKFNAYKFSNGYLEFFGVITSTNTTTLNGMVIPPSGVLYYNGKILYYLYLLTLTPVPKNGTVNETVHNLHFYLPNIGNVTAVAFINGKPYPTNFTLPVYAYYIPSGATLTGTFNGKTYTVNLVEPTQPTLSYYSGTIQLTATGYEGLWVSGVNSPIYQSALLSTPPSSLAIQGSSQISAVGHFTSTAASVTTTLLTNATLTYANVPAEDYSFNGLIITPAYPIINGTSAMGYMISVFYQGFTNGEYPLYINGTQETFTVNMYNSYLNLAGTIQLPYFALLLQAPNVPAVATGQSPITLEFQAVPQLAYITLVDFGLWTNETSVIVTAYNTQNGTVSANHGYFYAIIIPPRISVTQKPPSTYFICSNSVPLTIYDPDAILDPGYVEGSFTVAIPTGGLNFSNRVVPGAVIFNSSTVYNVSGEFGKYSTVTSTGVSYLPYSQVAPFDPTTVNASVNGNVIPIYSIPNSKPDAEALYYLQYYGSNNPLVNYYFLQSETVNSGYGDYAVPIYGIAGLNVTSIIGGKVMMNNVLPGNMATVGYMDLLPQAAPAGTPYPGAAEPNFTINLYVRYQVDGYVFPSASGSVTVNGTYVGQGPGIYLIVPNASFIGSGFKFVYETTDYAVYHDFQYSGAYKVIATMQVPPVNLTFYFKGNIIPLYATSATLVLYEPYYGSILPTYLALGAINTTNGILVSAQWNSQNYELVNVYATQQLLGEMLSINVTYPNGNVVRIIPSFSNLTTLFVSLIGQEQMYCNGTFYFQISVPGLLSILHTTVTALNGSNLSISYHDYITGQTKVATAKILAQQGIMPIVQEPGLVEFFFTAYPFYPVPTFAPPWFIAEKVYTQPFLSFSDKQYAASAVSSELSLVLTNITIVTNNTVGPKYEAMIYYNATSGQTVVVNVYGKPTTVSGDVMPTIPETAPNSTIFNGTLPFIIVPNSTAVTVKTASNTTVYTNGSLAIILGGKQYVLGPAGYFLLPSVPYRNISVGFNAIIYYTVSDPVESYSGMTYMTALNFTPIRLAPFNYPSGIIPGANKFTYYYNGSLTITPTDQVIKIWVTSVLPYPLEFYIEALVYPASDFNATTGKIINPTEIVYYSYSQVVAKPYLYYLATSQGVKSLLVYVQLNGISSLPAGKYVIILFAVPYAGGPTISEYPVSLYFTNVNITT</sequence>
<dbReference type="Proteomes" id="UP000423396">
    <property type="component" value="Chromosome"/>
</dbReference>
<reference evidence="1 2" key="1">
    <citation type="submission" date="2019-10" db="EMBL/GenBank/DDBJ databases">
        <title>Genome Sequences from Six Type Strain Members of the Archaeal Family Sulfolobaceae: Acidianus ambivalens, Acidianus infernus, Metallosphaera prunae, Stygiolobus azoricus, Sulfolobus metallicus, and Sulfurisphaera ohwakuensis.</title>
        <authorList>
            <person name="Counts J.A."/>
            <person name="Kelly R.M."/>
        </authorList>
    </citation>
    <scope>NUCLEOTIDE SEQUENCE [LARGE SCALE GENOMIC DNA]</scope>
    <source>
        <strain evidence="1 2">FC6</strain>
    </source>
</reference>
<keyword evidence="2" id="KW-1185">Reference proteome</keyword>
<evidence type="ECO:0000313" key="2">
    <source>
        <dbReference type="Proteomes" id="UP000423396"/>
    </source>
</evidence>